<dbReference type="GeneID" id="103459053"/>
<dbReference type="AlphaFoldDB" id="A0A3P9MZU8"/>
<dbReference type="Proteomes" id="UP000242638">
    <property type="component" value="Unassembled WGS sequence"/>
</dbReference>
<feature type="region of interest" description="Disordered" evidence="1">
    <location>
        <begin position="106"/>
        <end position="147"/>
    </location>
</feature>
<dbReference type="RefSeq" id="XP_008398501.1">
    <property type="nucleotide sequence ID" value="XM_008400279.2"/>
</dbReference>
<dbReference type="InterPro" id="IPR029281">
    <property type="entry name" value="FAM194_C"/>
</dbReference>
<dbReference type="PANTHER" id="PTHR23093">
    <property type="entry name" value="SIMILAR TO CHROMOSOME 3 OPEN READING FRAME 20"/>
    <property type="match status" value="1"/>
</dbReference>
<dbReference type="Ensembl" id="ENSPRET00000002918.1">
    <property type="protein sequence ID" value="ENSPREP00000002867.1"/>
    <property type="gene ID" value="ENSPREG00000002097.1"/>
</dbReference>
<dbReference type="GeneTree" id="ENSGT00940000153655"/>
<sequence length="429" mass="47997">MEPNSSRETSSDIFTVLTYDGRTVTRINVGTQTHEGLDYTSKYVSLNGEEDHYDSLEQRTDDESELTISPDNEMLDLHSEETPHSPTACQEGTEETLTNLDKLVTDEESDKEENQRHTPRQHGLKSKEGSHEDIYTHSESRATTRFETGKHFTEHVKSFVISSDFSDNESSATELEGERGMSYNSIFSFNVRKERLKTVPFIRRYKNGKIFCLVFQDGTGHVCYPTGRLAILAATSHSKNSSCVVVLENKIYEPQIKALFTSSEQTCFHENGNIWVNLTSTGGTLFSETGHVRKRWKWQGNEQHVHAPPCQPFHLTLSPFLEVHILSQEDISILFNSNKHTVEVIKVASVTTKHVSKQAAPVHDSLKSYLKQKSAEINALLQNIQSLATYQSSETTPTVDPHPADGTAAAASETATLPGRPPKEGNVLQ</sequence>
<reference evidence="4" key="1">
    <citation type="submission" date="2013-11" db="EMBL/GenBank/DDBJ databases">
        <title>The genomic landscape of the Guanapo guppy.</title>
        <authorList>
            <person name="Kuenstner A."/>
            <person name="Dreyer C."/>
        </authorList>
    </citation>
    <scope>NUCLEOTIDE SEQUENCE</scope>
    <source>
        <strain evidence="4">Guanapo</strain>
    </source>
</reference>
<evidence type="ECO:0000313" key="3">
    <source>
        <dbReference type="Ensembl" id="ENSPREP00000002867.1"/>
    </source>
</evidence>
<accession>A0A3P9MZU8</accession>
<feature type="compositionally biased region" description="Low complexity" evidence="1">
    <location>
        <begin position="404"/>
        <end position="416"/>
    </location>
</feature>
<evidence type="ECO:0000313" key="4">
    <source>
        <dbReference type="Proteomes" id="UP000242638"/>
    </source>
</evidence>
<reference evidence="3" key="3">
    <citation type="submission" date="2025-09" db="UniProtKB">
        <authorList>
            <consortium name="Ensembl"/>
        </authorList>
    </citation>
    <scope>IDENTIFICATION</scope>
    <source>
        <strain evidence="3">Guanapo</strain>
    </source>
</reference>
<evidence type="ECO:0000256" key="1">
    <source>
        <dbReference type="SAM" id="MobiDB-lite"/>
    </source>
</evidence>
<dbReference type="OrthoDB" id="527209at2759"/>
<dbReference type="KEGG" id="pret:103459053"/>
<organism evidence="3 4">
    <name type="scientific">Poecilia reticulata</name>
    <name type="common">Guppy</name>
    <name type="synonym">Acanthophacelus reticulatus</name>
    <dbReference type="NCBI Taxonomy" id="8081"/>
    <lineage>
        <taxon>Eukaryota</taxon>
        <taxon>Metazoa</taxon>
        <taxon>Chordata</taxon>
        <taxon>Craniata</taxon>
        <taxon>Vertebrata</taxon>
        <taxon>Euteleostomi</taxon>
        <taxon>Actinopterygii</taxon>
        <taxon>Neopterygii</taxon>
        <taxon>Teleostei</taxon>
        <taxon>Neoteleostei</taxon>
        <taxon>Acanthomorphata</taxon>
        <taxon>Ovalentaria</taxon>
        <taxon>Atherinomorphae</taxon>
        <taxon>Cyprinodontiformes</taxon>
        <taxon>Poeciliidae</taxon>
        <taxon>Poeciliinae</taxon>
        <taxon>Poecilia</taxon>
    </lineage>
</organism>
<proteinExistence type="predicted"/>
<feature type="compositionally biased region" description="Polar residues" evidence="1">
    <location>
        <begin position="84"/>
        <end position="95"/>
    </location>
</feature>
<feature type="domain" description="FAM194 C-terminal" evidence="2">
    <location>
        <begin position="203"/>
        <end position="396"/>
    </location>
</feature>
<reference evidence="3" key="2">
    <citation type="submission" date="2025-08" db="UniProtKB">
        <authorList>
            <consortium name="Ensembl"/>
        </authorList>
    </citation>
    <scope>IDENTIFICATION</scope>
    <source>
        <strain evidence="3">Guanapo</strain>
    </source>
</reference>
<dbReference type="PANTHER" id="PTHR23093:SF18">
    <property type="entry name" value="GLUTAMATE RICH 6"/>
    <property type="match status" value="1"/>
</dbReference>
<evidence type="ECO:0000259" key="2">
    <source>
        <dbReference type="Pfam" id="PF14977"/>
    </source>
</evidence>
<feature type="compositionally biased region" description="Basic and acidic residues" evidence="1">
    <location>
        <begin position="125"/>
        <end position="147"/>
    </location>
</feature>
<dbReference type="Pfam" id="PF14977">
    <property type="entry name" value="FAM194"/>
    <property type="match status" value="1"/>
</dbReference>
<keyword evidence="4" id="KW-1185">Reference proteome</keyword>
<feature type="region of interest" description="Disordered" evidence="1">
    <location>
        <begin position="392"/>
        <end position="429"/>
    </location>
</feature>
<protein>
    <submittedName>
        <fullName evidence="3">Glutamate-rich protein 6-like</fullName>
    </submittedName>
</protein>
<name>A0A3P9MZU8_POERE</name>
<feature type="region of interest" description="Disordered" evidence="1">
    <location>
        <begin position="76"/>
        <end position="95"/>
    </location>
</feature>